<name>C5L184_PERM5</name>
<evidence type="ECO:0000256" key="2">
    <source>
        <dbReference type="SAM" id="SignalP"/>
    </source>
</evidence>
<dbReference type="InterPro" id="IPR004302">
    <property type="entry name" value="Cellulose/chitin-bd_N"/>
</dbReference>
<dbReference type="OMA" id="WDQSNSH"/>
<dbReference type="GeneID" id="9052387"/>
<dbReference type="Pfam" id="PF03067">
    <property type="entry name" value="LPMO_10"/>
    <property type="match status" value="1"/>
</dbReference>
<keyword evidence="2" id="KW-0732">Signal</keyword>
<feature type="domain" description="Chitin-binding type-4" evidence="3">
    <location>
        <begin position="17"/>
        <end position="272"/>
    </location>
</feature>
<evidence type="ECO:0000313" key="5">
    <source>
        <dbReference type="Proteomes" id="UP000007800"/>
    </source>
</evidence>
<dbReference type="OrthoDB" id="64893at2759"/>
<protein>
    <recommendedName>
        <fullName evidence="3">Chitin-binding type-4 domain-containing protein</fullName>
    </recommendedName>
</protein>
<feature type="signal peptide" evidence="2">
    <location>
        <begin position="1"/>
        <end position="16"/>
    </location>
</feature>
<feature type="region of interest" description="Disordered" evidence="1">
    <location>
        <begin position="59"/>
        <end position="86"/>
    </location>
</feature>
<organism evidence="5">
    <name type="scientific">Perkinsus marinus (strain ATCC 50983 / TXsc)</name>
    <dbReference type="NCBI Taxonomy" id="423536"/>
    <lineage>
        <taxon>Eukaryota</taxon>
        <taxon>Sar</taxon>
        <taxon>Alveolata</taxon>
        <taxon>Perkinsozoa</taxon>
        <taxon>Perkinsea</taxon>
        <taxon>Perkinsida</taxon>
        <taxon>Perkinsidae</taxon>
        <taxon>Perkinsus</taxon>
    </lineage>
</organism>
<keyword evidence="5" id="KW-1185">Reference proteome</keyword>
<dbReference type="RefSeq" id="XP_002777675.1">
    <property type="nucleotide sequence ID" value="XM_002777629.1"/>
</dbReference>
<dbReference type="Proteomes" id="UP000007800">
    <property type="component" value="Unassembled WGS sequence"/>
</dbReference>
<dbReference type="InParanoid" id="C5L184"/>
<proteinExistence type="predicted"/>
<gene>
    <name evidence="4" type="ORF">Pmar_PMAR016422</name>
</gene>
<dbReference type="EMBL" id="GG678232">
    <property type="protein sequence ID" value="EER09491.1"/>
    <property type="molecule type" value="Genomic_DNA"/>
</dbReference>
<evidence type="ECO:0000259" key="3">
    <source>
        <dbReference type="Pfam" id="PF03067"/>
    </source>
</evidence>
<evidence type="ECO:0000256" key="1">
    <source>
        <dbReference type="SAM" id="MobiDB-lite"/>
    </source>
</evidence>
<evidence type="ECO:0000313" key="4">
    <source>
        <dbReference type="EMBL" id="EER09491.1"/>
    </source>
</evidence>
<reference evidence="4 5" key="1">
    <citation type="submission" date="2008-07" db="EMBL/GenBank/DDBJ databases">
        <authorList>
            <person name="El-Sayed N."/>
            <person name="Caler E."/>
            <person name="Inman J."/>
            <person name="Amedeo P."/>
            <person name="Hass B."/>
            <person name="Wortman J."/>
        </authorList>
    </citation>
    <scope>NUCLEOTIDE SEQUENCE [LARGE SCALE GENOMIC DNA]</scope>
    <source>
        <strain evidence="5">ATCC 50983 / TXsc</strain>
    </source>
</reference>
<accession>C5L184</accession>
<sequence>MPKVVLISSIIAIVSGHGWISSPQARNAVPGPKNGYGPQSGNSVGVVGRIQAKNAPFPDNHDAEGTHGLCGDPFEGAGSSLSPLSQQPYMQQGPVMATYTHGHNIDIEIHLTVHHWGHFEFRICEGGLNGEKYSTQKTGQDCLNKNLLVRPDPKTRSDCRNATNIDASNYDCQPLDSEHPERWYLPPPNFGTDGMKYRMTFKLPENLTCSGCTIQWNWITGNSCLVEGYREYFAKFKKEYPNLDSSWDQSNSHKDNCARTRNGEQFWNCADIQIQ</sequence>
<feature type="chain" id="PRO_5002954198" description="Chitin-binding type-4 domain-containing protein" evidence="2">
    <location>
        <begin position="17"/>
        <end position="275"/>
    </location>
</feature>
<dbReference type="AlphaFoldDB" id="C5L184"/>